<reference evidence="1" key="1">
    <citation type="submission" date="2020-02" db="EMBL/GenBank/DDBJ databases">
        <authorList>
            <person name="Meier V. D."/>
        </authorList>
    </citation>
    <scope>NUCLEOTIDE SEQUENCE</scope>
    <source>
        <strain evidence="1">AVDCRST_MAG93</strain>
    </source>
</reference>
<evidence type="ECO:0000313" key="1">
    <source>
        <dbReference type="EMBL" id="CAA9267332.1"/>
    </source>
</evidence>
<name>A0A6J4J3J1_9CHLR</name>
<sequence length="116" mass="13385">MAVNGIEEDAMTTKDNILKLMSRIAILEQRVMVHFGIFSLWSAVAEKRDPAAFEEFHRILSHHRDEEAERAVEDDTEAKLKHLVRINELDQMLEVMNRRQTPTLRVVDKDDPASSS</sequence>
<proteinExistence type="predicted"/>
<dbReference type="AlphaFoldDB" id="A0A6J4J3J1"/>
<dbReference type="EMBL" id="CADCTR010000844">
    <property type="protein sequence ID" value="CAA9267332.1"/>
    <property type="molecule type" value="Genomic_DNA"/>
</dbReference>
<gene>
    <name evidence="1" type="ORF">AVDCRST_MAG93-2477</name>
</gene>
<protein>
    <submittedName>
        <fullName evidence="1">Uncharacterized protein</fullName>
    </submittedName>
</protein>
<accession>A0A6J4J3J1</accession>
<organism evidence="1">
    <name type="scientific">uncultured Chloroflexia bacterium</name>
    <dbReference type="NCBI Taxonomy" id="1672391"/>
    <lineage>
        <taxon>Bacteria</taxon>
        <taxon>Bacillati</taxon>
        <taxon>Chloroflexota</taxon>
        <taxon>Chloroflexia</taxon>
        <taxon>environmental samples</taxon>
    </lineage>
</organism>